<dbReference type="FunFam" id="2.40.110.10:FF:000014">
    <property type="entry name" value="Probable acyl-CoA dehydrogenase"/>
    <property type="match status" value="1"/>
</dbReference>
<dbReference type="SUPFAM" id="SSF47203">
    <property type="entry name" value="Acyl-CoA dehydrogenase C-terminal domain-like"/>
    <property type="match status" value="1"/>
</dbReference>
<dbReference type="InterPro" id="IPR037069">
    <property type="entry name" value="AcylCoA_DH/ox_N_sf"/>
</dbReference>
<evidence type="ECO:0000259" key="8">
    <source>
        <dbReference type="Pfam" id="PF02771"/>
    </source>
</evidence>
<dbReference type="InterPro" id="IPR013786">
    <property type="entry name" value="AcylCoA_DH/ox_N"/>
</dbReference>
<feature type="domain" description="Acyl-CoA oxidase/dehydrogenase middle" evidence="7">
    <location>
        <begin position="123"/>
        <end position="221"/>
    </location>
</feature>
<dbReference type="InterPro" id="IPR006091">
    <property type="entry name" value="Acyl-CoA_Oxase/DH_mid-dom"/>
</dbReference>
<dbReference type="SUPFAM" id="SSF56645">
    <property type="entry name" value="Acyl-CoA dehydrogenase NM domain-like"/>
    <property type="match status" value="1"/>
</dbReference>
<evidence type="ECO:0000259" key="6">
    <source>
        <dbReference type="Pfam" id="PF00441"/>
    </source>
</evidence>
<accession>A0AAU8A423</accession>
<evidence type="ECO:0000256" key="5">
    <source>
        <dbReference type="ARBA" id="ARBA00023002"/>
    </source>
</evidence>
<keyword evidence="5" id="KW-0560">Oxidoreductase</keyword>
<comment type="similarity">
    <text evidence="2">Belongs to the acyl-CoA dehydrogenase family.</text>
</comment>
<evidence type="ECO:0000259" key="7">
    <source>
        <dbReference type="Pfam" id="PF02770"/>
    </source>
</evidence>
<dbReference type="GO" id="GO:0050660">
    <property type="term" value="F:flavin adenine dinucleotide binding"/>
    <property type="evidence" value="ECO:0007669"/>
    <property type="project" value="InterPro"/>
</dbReference>
<name>A0AAU8A423_9BURK</name>
<evidence type="ECO:0000256" key="4">
    <source>
        <dbReference type="ARBA" id="ARBA00022827"/>
    </source>
</evidence>
<evidence type="ECO:0000256" key="3">
    <source>
        <dbReference type="ARBA" id="ARBA00022630"/>
    </source>
</evidence>
<dbReference type="RefSeq" id="WP_353439508.1">
    <property type="nucleotide sequence ID" value="NZ_CP099959.1"/>
</dbReference>
<dbReference type="AlphaFoldDB" id="A0AAU8A423"/>
<dbReference type="InterPro" id="IPR009100">
    <property type="entry name" value="AcylCoA_DH/oxidase_NM_dom_sf"/>
</dbReference>
<protein>
    <submittedName>
        <fullName evidence="9">Acyl-CoA/acyl-ACP dehydrogenase</fullName>
    </submittedName>
</protein>
<keyword evidence="4" id="KW-0274">FAD</keyword>
<proteinExistence type="inferred from homology"/>
<dbReference type="InterPro" id="IPR006089">
    <property type="entry name" value="Acyl-CoA_DH_CS"/>
</dbReference>
<dbReference type="PROSITE" id="PS00073">
    <property type="entry name" value="ACYL_COA_DH_2"/>
    <property type="match status" value="1"/>
</dbReference>
<dbReference type="Pfam" id="PF02771">
    <property type="entry name" value="Acyl-CoA_dh_N"/>
    <property type="match status" value="1"/>
</dbReference>
<dbReference type="GO" id="GO:0003995">
    <property type="term" value="F:acyl-CoA dehydrogenase activity"/>
    <property type="evidence" value="ECO:0007669"/>
    <property type="project" value="InterPro"/>
</dbReference>
<organism evidence="9">
    <name type="scientific">Polynucleobacter sp. UK-FUSCHL-C3</name>
    <dbReference type="NCBI Taxonomy" id="2955208"/>
    <lineage>
        <taxon>Bacteria</taxon>
        <taxon>Pseudomonadati</taxon>
        <taxon>Pseudomonadota</taxon>
        <taxon>Betaproteobacteria</taxon>
        <taxon>Burkholderiales</taxon>
        <taxon>Burkholderiaceae</taxon>
        <taxon>Polynucleobacter</taxon>
    </lineage>
</organism>
<feature type="domain" description="Acyl-CoA dehydrogenase/oxidase C-terminal" evidence="6">
    <location>
        <begin position="234"/>
        <end position="367"/>
    </location>
</feature>
<dbReference type="Gene3D" id="1.10.540.10">
    <property type="entry name" value="Acyl-CoA dehydrogenase/oxidase, N-terminal domain"/>
    <property type="match status" value="1"/>
</dbReference>
<feature type="domain" description="Acyl-CoA dehydrogenase/oxidase N-terminal" evidence="8">
    <location>
        <begin position="9"/>
        <end position="118"/>
    </location>
</feature>
<evidence type="ECO:0000256" key="1">
    <source>
        <dbReference type="ARBA" id="ARBA00001974"/>
    </source>
</evidence>
<evidence type="ECO:0000313" key="9">
    <source>
        <dbReference type="EMBL" id="XCC58300.1"/>
    </source>
</evidence>
<comment type="cofactor">
    <cofactor evidence="1">
        <name>FAD</name>
        <dbReference type="ChEBI" id="CHEBI:57692"/>
    </cofactor>
</comment>
<dbReference type="FunFam" id="1.20.140.10:FF:000012">
    <property type="entry name" value="Acyl-CoA dehydrogenase fadE12"/>
    <property type="match status" value="1"/>
</dbReference>
<keyword evidence="3" id="KW-0285">Flavoprotein</keyword>
<evidence type="ECO:0000256" key="2">
    <source>
        <dbReference type="ARBA" id="ARBA00009347"/>
    </source>
</evidence>
<dbReference type="InterPro" id="IPR046373">
    <property type="entry name" value="Acyl-CoA_Oxase/DH_mid-dom_sf"/>
</dbReference>
<dbReference type="InterPro" id="IPR036250">
    <property type="entry name" value="AcylCo_DH-like_C"/>
</dbReference>
<sequence>MTHPIPKPDQYQEMREALRDLCSRYDSAYWQQVDHERGYPEAFVNAITEAGWLAALIPEQYGGSGLGLAEASVIMEEINLSGGNAGSCHGQMYNMGTLLRHGSDEQKKLYLPKIASGELRLQSMAVTEPTTGTDTTKLKTTAVKKGDRYVINGQKVWISRIQHSDLMILLARTTPLADVKKKSEGMSIFIVDLHQAIGKGMEVRPIANMVNHETNEVFFDNLEIPAENLIGTEGQGFKYILDGLNAERTLIAAECIGDAYWFIDRARRYANDRVVFDRPIGMNQGIQFPIADSYIETEAANLMRFKACELFDRNEPCGAESNMAKYLAAKASWEAANVCMQTHGGFGFACEYDVERKFRETRLYQVAPISTNLIYSYVAEHLLGLPRSF</sequence>
<dbReference type="Gene3D" id="2.40.110.10">
    <property type="entry name" value="Butyryl-CoA Dehydrogenase, subunit A, domain 2"/>
    <property type="match status" value="1"/>
</dbReference>
<dbReference type="PANTHER" id="PTHR43884">
    <property type="entry name" value="ACYL-COA DEHYDROGENASE"/>
    <property type="match status" value="1"/>
</dbReference>
<reference evidence="9" key="1">
    <citation type="submission" date="2022-06" db="EMBL/GenBank/DDBJ databases">
        <title>New Polynucleobacter species.</title>
        <authorList>
            <person name="Hahn M.W."/>
        </authorList>
    </citation>
    <scope>NUCLEOTIDE SEQUENCE</scope>
    <source>
        <strain evidence="9">UK-FUSCHL-C3</strain>
    </source>
</reference>
<dbReference type="InterPro" id="IPR009075">
    <property type="entry name" value="AcylCo_DH/oxidase_C"/>
</dbReference>
<dbReference type="EMBL" id="CP099959">
    <property type="protein sequence ID" value="XCC58300.1"/>
    <property type="molecule type" value="Genomic_DNA"/>
</dbReference>
<dbReference type="Pfam" id="PF00441">
    <property type="entry name" value="Acyl-CoA_dh_1"/>
    <property type="match status" value="1"/>
</dbReference>
<dbReference type="Pfam" id="PF02770">
    <property type="entry name" value="Acyl-CoA_dh_M"/>
    <property type="match status" value="1"/>
</dbReference>
<dbReference type="Gene3D" id="1.20.140.10">
    <property type="entry name" value="Butyryl-CoA Dehydrogenase, subunit A, domain 3"/>
    <property type="match status" value="1"/>
</dbReference>
<dbReference type="FunFam" id="1.10.540.10:FF:000013">
    <property type="entry name" value="Acyl-CoA dehydrogenase"/>
    <property type="match status" value="1"/>
</dbReference>
<dbReference type="PANTHER" id="PTHR43884:SF20">
    <property type="entry name" value="ACYL-COA DEHYDROGENASE FADE28"/>
    <property type="match status" value="1"/>
</dbReference>
<gene>
    <name evidence="9" type="ORF">NKE59_03145</name>
</gene>